<dbReference type="GO" id="GO:0004519">
    <property type="term" value="F:endonuclease activity"/>
    <property type="evidence" value="ECO:0007669"/>
    <property type="project" value="UniProtKB-KW"/>
</dbReference>
<organism evidence="3 4">
    <name type="scientific">Legionella cardiaca</name>
    <dbReference type="NCBI Taxonomy" id="1071983"/>
    <lineage>
        <taxon>Bacteria</taxon>
        <taxon>Pseudomonadati</taxon>
        <taxon>Pseudomonadota</taxon>
        <taxon>Gammaproteobacteria</taxon>
        <taxon>Legionellales</taxon>
        <taxon>Legionellaceae</taxon>
        <taxon>Legionella</taxon>
    </lineage>
</organism>
<dbReference type="EMBL" id="CP119078">
    <property type="protein sequence ID" value="WED42579.1"/>
    <property type="molecule type" value="Genomic_DNA"/>
</dbReference>
<keyword evidence="3" id="KW-0540">Nuclease</keyword>
<keyword evidence="3" id="KW-0255">Endonuclease</keyword>
<dbReference type="Gene3D" id="3.40.570.10">
    <property type="entry name" value="Extracellular Endonuclease, subunit A"/>
    <property type="match status" value="1"/>
</dbReference>
<keyword evidence="4" id="KW-1185">Reference proteome</keyword>
<proteinExistence type="predicted"/>
<dbReference type="InterPro" id="IPR044929">
    <property type="entry name" value="DNA/RNA_non-sp_Endonuclease_sf"/>
</dbReference>
<reference evidence="3 4" key="1">
    <citation type="submission" date="2023-02" db="EMBL/GenBank/DDBJ databases">
        <title>Genome Sequence of L. cardiaca H63T.</title>
        <authorList>
            <person name="Lopez A.E."/>
            <person name="Cianciotto N.P."/>
        </authorList>
    </citation>
    <scope>NUCLEOTIDE SEQUENCE [LARGE SCALE GENOMIC DNA]</scope>
    <source>
        <strain evidence="3 4">H63</strain>
    </source>
</reference>
<gene>
    <name evidence="3" type="ORF">PXX05_11765</name>
</gene>
<name>A0ABY8AS37_9GAMM</name>
<evidence type="ECO:0000259" key="2">
    <source>
        <dbReference type="Pfam" id="PF13930"/>
    </source>
</evidence>
<feature type="domain" description="Type VII secretion system protein EssD-like" evidence="2">
    <location>
        <begin position="323"/>
        <end position="396"/>
    </location>
</feature>
<evidence type="ECO:0000313" key="4">
    <source>
        <dbReference type="Proteomes" id="UP001222087"/>
    </source>
</evidence>
<protein>
    <submittedName>
        <fullName evidence="3">DNA/RNA non-specific endonuclease</fullName>
    </submittedName>
</protein>
<evidence type="ECO:0000313" key="3">
    <source>
        <dbReference type="EMBL" id="WED42579.1"/>
    </source>
</evidence>
<evidence type="ECO:0000256" key="1">
    <source>
        <dbReference type="SAM" id="MobiDB-lite"/>
    </source>
</evidence>
<sequence>MSKPIRTFLSGLAKKPADYQLTANDWSQIIFLYQQGTEENQDYLVQGLSQQIFVTATEIHECIITSATIDVINQKQADAQNEVLNNFSARCQRIFPQIGQINLNRSEWLELARRFNRQGISRITSAFLFTHLAVIKHCDYSDLVNQTDTRPSRTAKRAALPKDPPTTKRRKYRETFDDNTPNTLIISDESDPKLHSPLKEKGVRVTTLTPATPEKEYSHVCRTPGKHKVRKIFSHEVNGSVTSFFKPKTPSPQKIEVKGNEKHIRKKMPKLVFVRHEEPIYFQATLEKLEQRKSSHRRVGQNQLTGASCQSVFAACNENIVVTSRGSKYHWSHLIAFFLGGEQSIENLVPATAASNYNILEAVEQFIAKKLTENNVDFIEIKVEPTYVDRTNIPGQLVFTLDWQEAGKNHTEIMYINPRSHERITRPMLKTFDFIRTVSFAEDEEPEDDMNITRASSPYIF</sequence>
<dbReference type="Proteomes" id="UP001222087">
    <property type="component" value="Chromosome"/>
</dbReference>
<accession>A0ABY8AS37</accession>
<dbReference type="InterPro" id="IPR044927">
    <property type="entry name" value="Endonuclea_NS_2"/>
</dbReference>
<feature type="region of interest" description="Disordered" evidence="1">
    <location>
        <begin position="146"/>
        <end position="173"/>
    </location>
</feature>
<keyword evidence="3" id="KW-0378">Hydrolase</keyword>
<dbReference type="Pfam" id="PF13930">
    <property type="entry name" value="Endonuclea_NS_2"/>
    <property type="match status" value="1"/>
</dbReference>
<dbReference type="RefSeq" id="WP_275088402.1">
    <property type="nucleotide sequence ID" value="NZ_CP119078.1"/>
</dbReference>